<dbReference type="Gene3D" id="3.90.70.20">
    <property type="match status" value="1"/>
</dbReference>
<evidence type="ECO:0008006" key="3">
    <source>
        <dbReference type="Google" id="ProtNLM"/>
    </source>
</evidence>
<evidence type="ECO:0000313" key="1">
    <source>
        <dbReference type="EMBL" id="GAP38565.1"/>
    </source>
</evidence>
<protein>
    <recommendedName>
        <fullName evidence="3">Peptidase C58 YopT-type domain-containing protein</fullName>
    </recommendedName>
</protein>
<reference evidence="1 2" key="2">
    <citation type="journal article" date="2016" name="Science">
        <title>A bacterium that degrades and assimilates poly(ethylene terephthalate).</title>
        <authorList>
            <person name="Yoshida S."/>
            <person name="Hiraga K."/>
            <person name="Takehana T."/>
            <person name="Taniguchi I."/>
            <person name="Yamaji H."/>
            <person name="Maeda Y."/>
            <person name="Toyohara K."/>
            <person name="Miyamoto K."/>
            <person name="Kimura Y."/>
            <person name="Oda K."/>
        </authorList>
    </citation>
    <scope>NUCLEOTIDE SEQUENCE [LARGE SCALE GENOMIC DNA]</scope>
    <source>
        <strain evidence="2">NBRC 110686 / TISTR 2288 / 201-F6</strain>
    </source>
</reference>
<dbReference type="Proteomes" id="UP000037660">
    <property type="component" value="Unassembled WGS sequence"/>
</dbReference>
<name>A0A0K8P8P7_PISS1</name>
<gene>
    <name evidence="1" type="ORF">ISF6_5023</name>
</gene>
<dbReference type="OrthoDB" id="7375533at2"/>
<reference evidence="2" key="1">
    <citation type="submission" date="2015-07" db="EMBL/GenBank/DDBJ databases">
        <title>Discovery of a poly(ethylene terephthalate assimilation.</title>
        <authorList>
            <person name="Yoshida S."/>
            <person name="Hiraga K."/>
            <person name="Takehana T."/>
            <person name="Taniguchi I."/>
            <person name="Yamaji H."/>
            <person name="Maeda Y."/>
            <person name="Toyohara K."/>
            <person name="Miyamoto K."/>
            <person name="Kimura Y."/>
            <person name="Oda K."/>
        </authorList>
    </citation>
    <scope>NUCLEOTIDE SEQUENCE [LARGE SCALE GENOMIC DNA]</scope>
    <source>
        <strain evidence="2">NBRC 110686 / TISTR 2288 / 201-F6</strain>
    </source>
</reference>
<keyword evidence="2" id="KW-1185">Reference proteome</keyword>
<dbReference type="AlphaFoldDB" id="A0A0K8P8P7"/>
<dbReference type="STRING" id="1547922.ISF6_5023"/>
<dbReference type="RefSeq" id="WP_054022428.1">
    <property type="nucleotide sequence ID" value="NZ_BBYR01000079.1"/>
</dbReference>
<proteinExistence type="predicted"/>
<dbReference type="EMBL" id="BBYR01000079">
    <property type="protein sequence ID" value="GAP38565.1"/>
    <property type="molecule type" value="Genomic_DNA"/>
</dbReference>
<evidence type="ECO:0000313" key="2">
    <source>
        <dbReference type="Proteomes" id="UP000037660"/>
    </source>
</evidence>
<comment type="caution">
    <text evidence="1">The sequence shown here is derived from an EMBL/GenBank/DDBJ whole genome shotgun (WGS) entry which is preliminary data.</text>
</comment>
<sequence>MSLVKEMLALGATLRGREFNQGKFSESLGTLDGVSIGNGYCAGVVLDWTRRVLQSSVARDAAYLSYESPAGDADGGTPAATGRQAAALLRMVDAFDGQASSYVERTDAQQLVDDLRRLAGQPVAAHAGLGSGVPVSTAIARRMAGFWAIPGVPDGLFSRFRLDRDPAGVLDKEQLLTLARALVARIKAEGDPQKRRLDRRGRHWGAYATELDTKFATIRALENRGVSKKPFSGIRVVGHRPLTAFASPGDWLRELLDIVAAQPGSCTVVNLKRSLSEGGHAVAIQHGLDSRFYLFDPNGGTFACSLRTLARCLTQLFWTSCLRPNPYSTRQGELAYYERTTGTERVADPARERTGWKAMACTVFMKA</sequence>
<organism evidence="1 2">
    <name type="scientific">Piscinibacter sakaiensis</name>
    <name type="common">Ideonella sakaiensis</name>
    <dbReference type="NCBI Taxonomy" id="1547922"/>
    <lineage>
        <taxon>Bacteria</taxon>
        <taxon>Pseudomonadati</taxon>
        <taxon>Pseudomonadota</taxon>
        <taxon>Betaproteobacteria</taxon>
        <taxon>Burkholderiales</taxon>
        <taxon>Sphaerotilaceae</taxon>
        <taxon>Piscinibacter</taxon>
    </lineage>
</organism>
<accession>A0A0K8P8P7</accession>